<evidence type="ECO:0000313" key="2">
    <source>
        <dbReference type="Proteomes" id="UP001519287"/>
    </source>
</evidence>
<dbReference type="Proteomes" id="UP001519287">
    <property type="component" value="Unassembled WGS sequence"/>
</dbReference>
<keyword evidence="2" id="KW-1185">Reference proteome</keyword>
<protein>
    <submittedName>
        <fullName evidence="1">Uncharacterized protein</fullName>
    </submittedName>
</protein>
<dbReference type="EMBL" id="JAGGLB010000014">
    <property type="protein sequence ID" value="MBP1992554.1"/>
    <property type="molecule type" value="Genomic_DNA"/>
</dbReference>
<evidence type="ECO:0000313" key="1">
    <source>
        <dbReference type="EMBL" id="MBP1992554.1"/>
    </source>
</evidence>
<organism evidence="1 2">
    <name type="scientific">Paenibacillus eucommiae</name>
    <dbReference type="NCBI Taxonomy" id="1355755"/>
    <lineage>
        <taxon>Bacteria</taxon>
        <taxon>Bacillati</taxon>
        <taxon>Bacillota</taxon>
        <taxon>Bacilli</taxon>
        <taxon>Bacillales</taxon>
        <taxon>Paenibacillaceae</taxon>
        <taxon>Paenibacillus</taxon>
    </lineage>
</organism>
<proteinExistence type="predicted"/>
<reference evidence="1 2" key="1">
    <citation type="submission" date="2021-03" db="EMBL/GenBank/DDBJ databases">
        <title>Genomic Encyclopedia of Type Strains, Phase IV (KMG-IV): sequencing the most valuable type-strain genomes for metagenomic binning, comparative biology and taxonomic classification.</title>
        <authorList>
            <person name="Goeker M."/>
        </authorList>
    </citation>
    <scope>NUCLEOTIDE SEQUENCE [LARGE SCALE GENOMIC DNA]</scope>
    <source>
        <strain evidence="1 2">DSM 26048</strain>
    </source>
</reference>
<comment type="caution">
    <text evidence="1">The sequence shown here is derived from an EMBL/GenBank/DDBJ whole genome shotgun (WGS) entry which is preliminary data.</text>
</comment>
<name>A0ABS4IY93_9BACL</name>
<dbReference type="RefSeq" id="WP_209973670.1">
    <property type="nucleotide sequence ID" value="NZ_JAGGLB010000014.1"/>
</dbReference>
<accession>A0ABS4IY93</accession>
<sequence length="119" mass="13273">MINTIQVQGSLETSWHNFSLVQEAMDISISSGEYWRGGIRLATVEESTRILINSPEEDTQLEIWICSDGETAVIELYQSGDSLDELQYTPIDRLAWFSVLSGAVTMDDIEINVVQMVGA</sequence>
<gene>
    <name evidence="1" type="ORF">J2Z66_004163</name>
</gene>